<feature type="region of interest" description="Disordered" evidence="1">
    <location>
        <begin position="36"/>
        <end position="61"/>
    </location>
</feature>
<comment type="caution">
    <text evidence="2">The sequence shown here is derived from an EMBL/GenBank/DDBJ whole genome shotgun (WGS) entry which is preliminary data.</text>
</comment>
<accession>A0ABW7RAI7</accession>
<evidence type="ECO:0000313" key="3">
    <source>
        <dbReference type="Proteomes" id="UP001610990"/>
    </source>
</evidence>
<feature type="region of interest" description="Disordered" evidence="1">
    <location>
        <begin position="1"/>
        <end position="24"/>
    </location>
</feature>
<sequence length="61" mass="6821">MPVQVTPGGRDRLIDSHGTRHRLRRAAPRVAAVILPEPGHLLKDQARPRASSSRRRPRSPL</sequence>
<dbReference type="Proteomes" id="UP001610990">
    <property type="component" value="Unassembled WGS sequence"/>
</dbReference>
<keyword evidence="3" id="KW-1185">Reference proteome</keyword>
<reference evidence="2 3" key="1">
    <citation type="submission" date="2024-10" db="EMBL/GenBank/DDBJ databases">
        <title>The Natural Products Discovery Center: Release of the First 8490 Sequenced Strains for Exploring Actinobacteria Biosynthetic Diversity.</title>
        <authorList>
            <person name="Kalkreuter E."/>
            <person name="Kautsar S.A."/>
            <person name="Yang D."/>
            <person name="Bader C.D."/>
            <person name="Teijaro C.N."/>
            <person name="Fluegel L."/>
            <person name="Davis C.M."/>
            <person name="Simpson J.R."/>
            <person name="Lauterbach L."/>
            <person name="Steele A.D."/>
            <person name="Gui C."/>
            <person name="Meng S."/>
            <person name="Li G."/>
            <person name="Viehrig K."/>
            <person name="Ye F."/>
            <person name="Su P."/>
            <person name="Kiefer A.F."/>
            <person name="Nichols A."/>
            <person name="Cepeda A.J."/>
            <person name="Yan W."/>
            <person name="Fan B."/>
            <person name="Jiang Y."/>
            <person name="Adhikari A."/>
            <person name="Zheng C.-J."/>
            <person name="Schuster L."/>
            <person name="Cowan T.M."/>
            <person name="Smanski M.J."/>
            <person name="Chevrette M.G."/>
            <person name="De Carvalho L.P.S."/>
            <person name="Shen B."/>
        </authorList>
    </citation>
    <scope>NUCLEOTIDE SEQUENCE [LARGE SCALE GENOMIC DNA]</scope>
    <source>
        <strain evidence="2 3">NPDC018013</strain>
    </source>
</reference>
<protein>
    <submittedName>
        <fullName evidence="2">Uncharacterized protein</fullName>
    </submittedName>
</protein>
<dbReference type="EMBL" id="JBIRGH010000005">
    <property type="protein sequence ID" value="MFH8584772.1"/>
    <property type="molecule type" value="Genomic_DNA"/>
</dbReference>
<organism evidence="2 3">
    <name type="scientific">Streptomyces celluloflavus</name>
    <dbReference type="NCBI Taxonomy" id="58344"/>
    <lineage>
        <taxon>Bacteria</taxon>
        <taxon>Bacillati</taxon>
        <taxon>Actinomycetota</taxon>
        <taxon>Actinomycetes</taxon>
        <taxon>Kitasatosporales</taxon>
        <taxon>Streptomycetaceae</taxon>
        <taxon>Streptomyces</taxon>
    </lineage>
</organism>
<evidence type="ECO:0000313" key="2">
    <source>
        <dbReference type="EMBL" id="MFH8584772.1"/>
    </source>
</evidence>
<feature type="compositionally biased region" description="Basic residues" evidence="1">
    <location>
        <begin position="52"/>
        <end position="61"/>
    </location>
</feature>
<proteinExistence type="predicted"/>
<feature type="compositionally biased region" description="Basic and acidic residues" evidence="1">
    <location>
        <begin position="9"/>
        <end position="18"/>
    </location>
</feature>
<name>A0ABW7RAI7_9ACTN</name>
<gene>
    <name evidence="2" type="ORF">ACH4GP_10310</name>
</gene>
<dbReference type="RefSeq" id="WP_397672000.1">
    <property type="nucleotide sequence ID" value="NZ_JBIRFW010000012.1"/>
</dbReference>
<evidence type="ECO:0000256" key="1">
    <source>
        <dbReference type="SAM" id="MobiDB-lite"/>
    </source>
</evidence>